<dbReference type="AlphaFoldDB" id="A0A4Y2JK04"/>
<proteinExistence type="predicted"/>
<comment type="caution">
    <text evidence="2">The sequence shown here is derived from an EMBL/GenBank/DDBJ whole genome shotgun (WGS) entry which is preliminary data.</text>
</comment>
<organism evidence="2 3">
    <name type="scientific">Araneus ventricosus</name>
    <name type="common">Orbweaver spider</name>
    <name type="synonym">Epeira ventricosa</name>
    <dbReference type="NCBI Taxonomy" id="182803"/>
    <lineage>
        <taxon>Eukaryota</taxon>
        <taxon>Metazoa</taxon>
        <taxon>Ecdysozoa</taxon>
        <taxon>Arthropoda</taxon>
        <taxon>Chelicerata</taxon>
        <taxon>Arachnida</taxon>
        <taxon>Araneae</taxon>
        <taxon>Araneomorphae</taxon>
        <taxon>Entelegynae</taxon>
        <taxon>Araneoidea</taxon>
        <taxon>Araneidae</taxon>
        <taxon>Araneus</taxon>
    </lineage>
</organism>
<sequence>MYCHSGDPEEHATPTFSPTTRWQHHKFHLPLHPSEGSTSTSTPSSPKFKNRNILARWIKAHVGYPCNEEADTLAKTAITEGVVVKALKPRYELKQHLQELIFKKWKNLFPNRNTGRSVHKVVETVYLKPALWRREEILFVTGHRPFLSFLNHFHLSYSVSCTFAEVDGPIHKATSCPLTLYWRIRKPSTSLESLWFQRVLENLNSRKK</sequence>
<name>A0A4Y2JK04_ARAVE</name>
<feature type="region of interest" description="Disordered" evidence="1">
    <location>
        <begin position="29"/>
        <end position="48"/>
    </location>
</feature>
<dbReference type="Proteomes" id="UP000499080">
    <property type="component" value="Unassembled WGS sequence"/>
</dbReference>
<dbReference type="GO" id="GO:0003676">
    <property type="term" value="F:nucleic acid binding"/>
    <property type="evidence" value="ECO:0007669"/>
    <property type="project" value="InterPro"/>
</dbReference>
<evidence type="ECO:0000313" key="3">
    <source>
        <dbReference type="Proteomes" id="UP000499080"/>
    </source>
</evidence>
<dbReference type="InterPro" id="IPR036397">
    <property type="entry name" value="RNaseH_sf"/>
</dbReference>
<reference evidence="2 3" key="1">
    <citation type="journal article" date="2019" name="Sci. Rep.">
        <title>Orb-weaving spider Araneus ventricosus genome elucidates the spidroin gene catalogue.</title>
        <authorList>
            <person name="Kono N."/>
            <person name="Nakamura H."/>
            <person name="Ohtoshi R."/>
            <person name="Moran D.A.P."/>
            <person name="Shinohara A."/>
            <person name="Yoshida Y."/>
            <person name="Fujiwara M."/>
            <person name="Mori M."/>
            <person name="Tomita M."/>
            <person name="Arakawa K."/>
        </authorList>
    </citation>
    <scope>NUCLEOTIDE SEQUENCE [LARGE SCALE GENOMIC DNA]</scope>
</reference>
<dbReference type="InterPro" id="IPR012337">
    <property type="entry name" value="RNaseH-like_sf"/>
</dbReference>
<evidence type="ECO:0000256" key="1">
    <source>
        <dbReference type="SAM" id="MobiDB-lite"/>
    </source>
</evidence>
<dbReference type="SUPFAM" id="SSF53098">
    <property type="entry name" value="Ribonuclease H-like"/>
    <property type="match status" value="1"/>
</dbReference>
<keyword evidence="3" id="KW-1185">Reference proteome</keyword>
<dbReference type="OrthoDB" id="6470775at2759"/>
<protein>
    <submittedName>
        <fullName evidence="2">Uncharacterized protein</fullName>
    </submittedName>
</protein>
<dbReference type="Gene3D" id="3.30.420.10">
    <property type="entry name" value="Ribonuclease H-like superfamily/Ribonuclease H"/>
    <property type="match status" value="1"/>
</dbReference>
<accession>A0A4Y2JK04</accession>
<evidence type="ECO:0000313" key="2">
    <source>
        <dbReference type="EMBL" id="GBM90683.1"/>
    </source>
</evidence>
<gene>
    <name evidence="2" type="ORF">AVEN_217557_1</name>
</gene>
<feature type="compositionally biased region" description="Low complexity" evidence="1">
    <location>
        <begin position="33"/>
        <end position="46"/>
    </location>
</feature>
<dbReference type="EMBL" id="BGPR01003643">
    <property type="protein sequence ID" value="GBM90683.1"/>
    <property type="molecule type" value="Genomic_DNA"/>
</dbReference>